<keyword evidence="1" id="KW-0472">Membrane</keyword>
<keyword evidence="1" id="KW-1133">Transmembrane helix</keyword>
<evidence type="ECO:0000313" key="2">
    <source>
        <dbReference type="EMBL" id="CAE8586594.1"/>
    </source>
</evidence>
<evidence type="ECO:0000313" key="3">
    <source>
        <dbReference type="EMBL" id="CAE8675816.1"/>
    </source>
</evidence>
<dbReference type="AlphaFoldDB" id="A0A813JFM4"/>
<evidence type="ECO:0000256" key="1">
    <source>
        <dbReference type="SAM" id="Phobius"/>
    </source>
</evidence>
<name>A0A813JFM4_POLGL</name>
<evidence type="ECO:0000313" key="4">
    <source>
        <dbReference type="Proteomes" id="UP000626109"/>
    </source>
</evidence>
<evidence type="ECO:0000313" key="5">
    <source>
        <dbReference type="Proteomes" id="UP000654075"/>
    </source>
</evidence>
<keyword evidence="5" id="KW-1185">Reference proteome</keyword>
<sequence>ARHLDTDVGLCLSPLVPPALVVGLAAAAILQLSFSRFVPLPVAPSIFVFSPVWLHADCVASARSGGLFLPYCEPALGVISS</sequence>
<dbReference type="EMBL" id="CAJNNW010025147">
    <property type="protein sequence ID" value="CAE8675816.1"/>
    <property type="molecule type" value="Genomic_DNA"/>
</dbReference>
<proteinExistence type="predicted"/>
<organism evidence="3 4">
    <name type="scientific">Polarella glacialis</name>
    <name type="common">Dinoflagellate</name>
    <dbReference type="NCBI Taxonomy" id="89957"/>
    <lineage>
        <taxon>Eukaryota</taxon>
        <taxon>Sar</taxon>
        <taxon>Alveolata</taxon>
        <taxon>Dinophyceae</taxon>
        <taxon>Suessiales</taxon>
        <taxon>Suessiaceae</taxon>
        <taxon>Polarella</taxon>
    </lineage>
</organism>
<dbReference type="Proteomes" id="UP000654075">
    <property type="component" value="Unassembled WGS sequence"/>
</dbReference>
<keyword evidence="1" id="KW-0812">Transmembrane</keyword>
<feature type="non-terminal residue" evidence="3">
    <location>
        <position position="1"/>
    </location>
</feature>
<dbReference type="EMBL" id="CAJNNV010002140">
    <property type="protein sequence ID" value="CAE8586594.1"/>
    <property type="molecule type" value="Genomic_DNA"/>
</dbReference>
<dbReference type="Proteomes" id="UP000626109">
    <property type="component" value="Unassembled WGS sequence"/>
</dbReference>
<protein>
    <submittedName>
        <fullName evidence="3">Uncharacterized protein</fullName>
    </submittedName>
</protein>
<comment type="caution">
    <text evidence="3">The sequence shown here is derived from an EMBL/GenBank/DDBJ whole genome shotgun (WGS) entry which is preliminary data.</text>
</comment>
<feature type="transmembrane region" description="Helical" evidence="1">
    <location>
        <begin position="15"/>
        <end position="34"/>
    </location>
</feature>
<gene>
    <name evidence="2" type="ORF">PGLA1383_LOCUS5447</name>
    <name evidence="3" type="ORF">PGLA2088_LOCUS19563</name>
</gene>
<accession>A0A813JFM4</accession>
<reference evidence="3" key="1">
    <citation type="submission" date="2021-02" db="EMBL/GenBank/DDBJ databases">
        <authorList>
            <person name="Dougan E. K."/>
            <person name="Rhodes N."/>
            <person name="Thang M."/>
            <person name="Chan C."/>
        </authorList>
    </citation>
    <scope>NUCLEOTIDE SEQUENCE</scope>
</reference>